<accession>A0ACC2VGN9</accession>
<organism evidence="1 2">
    <name type="scientific">Naganishia friedmannii</name>
    <dbReference type="NCBI Taxonomy" id="89922"/>
    <lineage>
        <taxon>Eukaryota</taxon>
        <taxon>Fungi</taxon>
        <taxon>Dikarya</taxon>
        <taxon>Basidiomycota</taxon>
        <taxon>Agaricomycotina</taxon>
        <taxon>Tremellomycetes</taxon>
        <taxon>Filobasidiales</taxon>
        <taxon>Filobasidiaceae</taxon>
        <taxon>Naganishia</taxon>
    </lineage>
</organism>
<proteinExistence type="predicted"/>
<evidence type="ECO:0000313" key="2">
    <source>
        <dbReference type="Proteomes" id="UP001227268"/>
    </source>
</evidence>
<sequence>MTSLSPSNMRTADDVVPEHIQLREAREDFEKDIVRLYQICSRVGARKMIFEEQLKNEDPLAIFINQKVNDDGVFGTRRFPQEVTFENELERSRYLLMHIRIFLNVASFHMEPMKPECERRPEWLLTALQDDIGGRDAVAVWTILNDLSPKWYAVFQAYLREWEIHGADIDVIVLESAGKENSLALSWKEDLPDTRSLHTWNRWSCQATRTVTDHGSTVNTGVFTFESGEATRKDPSRTPGIPIRSIAHNLASVTVMGSSSSADPPETLRSIAPPSTSATNANIGSLLRGAPQP</sequence>
<dbReference type="Proteomes" id="UP001227268">
    <property type="component" value="Unassembled WGS sequence"/>
</dbReference>
<evidence type="ECO:0000313" key="1">
    <source>
        <dbReference type="EMBL" id="KAJ9098241.1"/>
    </source>
</evidence>
<keyword evidence="2" id="KW-1185">Reference proteome</keyword>
<name>A0ACC2VGN9_9TREE</name>
<comment type="caution">
    <text evidence="1">The sequence shown here is derived from an EMBL/GenBank/DDBJ whole genome shotgun (WGS) entry which is preliminary data.</text>
</comment>
<protein>
    <submittedName>
        <fullName evidence="1">Uncharacterized protein</fullName>
    </submittedName>
</protein>
<gene>
    <name evidence="1" type="ORF">QFC21_004570</name>
</gene>
<dbReference type="EMBL" id="JASBWT010000015">
    <property type="protein sequence ID" value="KAJ9098241.1"/>
    <property type="molecule type" value="Genomic_DNA"/>
</dbReference>
<reference evidence="1" key="1">
    <citation type="submission" date="2023-04" db="EMBL/GenBank/DDBJ databases">
        <title>Draft Genome sequencing of Naganishia species isolated from polar environments using Oxford Nanopore Technology.</title>
        <authorList>
            <person name="Leo P."/>
            <person name="Venkateswaran K."/>
        </authorList>
    </citation>
    <scope>NUCLEOTIDE SEQUENCE</scope>
    <source>
        <strain evidence="1">MNA-CCFEE 5423</strain>
    </source>
</reference>